<dbReference type="AlphaFoldDB" id="A0AAE3M8J9"/>
<accession>A0AAE3M8J9</accession>
<reference evidence="2" key="1">
    <citation type="submission" date="2022-10" db="EMBL/GenBank/DDBJ databases">
        <authorList>
            <person name="Yu W.X."/>
        </authorList>
    </citation>
    <scope>NUCLEOTIDE SEQUENCE</scope>
    <source>
        <strain evidence="2">AAT</strain>
    </source>
</reference>
<evidence type="ECO:0000313" key="3">
    <source>
        <dbReference type="Proteomes" id="UP001209229"/>
    </source>
</evidence>
<organism evidence="2 3">
    <name type="scientific">Plebeiibacterium sediminum</name>
    <dbReference type="NCBI Taxonomy" id="2992112"/>
    <lineage>
        <taxon>Bacteria</taxon>
        <taxon>Pseudomonadati</taxon>
        <taxon>Bacteroidota</taxon>
        <taxon>Bacteroidia</taxon>
        <taxon>Marinilabiliales</taxon>
        <taxon>Marinilabiliaceae</taxon>
        <taxon>Plebeiibacterium</taxon>
    </lineage>
</organism>
<proteinExistence type="predicted"/>
<evidence type="ECO:0000313" key="2">
    <source>
        <dbReference type="EMBL" id="MCW3789224.1"/>
    </source>
</evidence>
<comment type="caution">
    <text evidence="2">The sequence shown here is derived from an EMBL/GenBank/DDBJ whole genome shotgun (WGS) entry which is preliminary data.</text>
</comment>
<dbReference type="RefSeq" id="WP_301192782.1">
    <property type="nucleotide sequence ID" value="NZ_JAPDPJ010000090.1"/>
</dbReference>
<name>A0AAE3M8J9_9BACT</name>
<keyword evidence="1" id="KW-0175">Coiled coil</keyword>
<keyword evidence="3" id="KW-1185">Reference proteome</keyword>
<gene>
    <name evidence="2" type="ORF">OM075_22360</name>
</gene>
<dbReference type="Proteomes" id="UP001209229">
    <property type="component" value="Unassembled WGS sequence"/>
</dbReference>
<feature type="coiled-coil region" evidence="1">
    <location>
        <begin position="322"/>
        <end position="349"/>
    </location>
</feature>
<evidence type="ECO:0000256" key="1">
    <source>
        <dbReference type="SAM" id="Coils"/>
    </source>
</evidence>
<sequence>MKRIAFIIFNLIICTLGFSQQYEGYFRTVSGNNTYHHFTRNGGGSVVYINQLDTTHPILRLSSGTSTANERIKFTVENNGFVGIGTSSPTSLLNLQGTPWCGIKIQDVTKTDGRGVKNQYLDGNNDGWAMYFGGHYSNQPLKFAPISKGVQGNASLSLLDNGNVSIGNFSNNTVGRLQIKGDGPDQGVTIWNESGATTFRLWADATTNVGYLSRGNLGTSGIALAVNGNVGIGTAKPTEKLSVNGTILAKEVRVSTESTDWPDYVFSDTYNLKDLSEVEAFIKENNHLPEIPSAEEMEASGVNLAEMNKLLLLKVEELTLYIIEKDKQVEKQQDRYNDLESQLNIIKKTLLNNNIK</sequence>
<dbReference type="EMBL" id="JAPDPJ010000090">
    <property type="protein sequence ID" value="MCW3789224.1"/>
    <property type="molecule type" value="Genomic_DNA"/>
</dbReference>
<protein>
    <recommendedName>
        <fullName evidence="4">Peptidase S74 domain-containing protein</fullName>
    </recommendedName>
</protein>
<evidence type="ECO:0008006" key="4">
    <source>
        <dbReference type="Google" id="ProtNLM"/>
    </source>
</evidence>